<dbReference type="InterPro" id="IPR036047">
    <property type="entry name" value="F-box-like_dom_sf"/>
</dbReference>
<dbReference type="CDD" id="cd22157">
    <property type="entry name" value="F-box_AtFBW1-like"/>
    <property type="match status" value="1"/>
</dbReference>
<dbReference type="Pfam" id="PF07734">
    <property type="entry name" value="FBA_1"/>
    <property type="match status" value="1"/>
</dbReference>
<dbReference type="Gene3D" id="1.20.1280.50">
    <property type="match status" value="1"/>
</dbReference>
<protein>
    <recommendedName>
        <fullName evidence="1">F-box domain-containing protein</fullName>
    </recommendedName>
</protein>
<name>A0AAW1WKI1_RUBAR</name>
<organism evidence="2 3">
    <name type="scientific">Rubus argutus</name>
    <name type="common">Southern blackberry</name>
    <dbReference type="NCBI Taxonomy" id="59490"/>
    <lineage>
        <taxon>Eukaryota</taxon>
        <taxon>Viridiplantae</taxon>
        <taxon>Streptophyta</taxon>
        <taxon>Embryophyta</taxon>
        <taxon>Tracheophyta</taxon>
        <taxon>Spermatophyta</taxon>
        <taxon>Magnoliopsida</taxon>
        <taxon>eudicotyledons</taxon>
        <taxon>Gunneridae</taxon>
        <taxon>Pentapetalae</taxon>
        <taxon>rosids</taxon>
        <taxon>fabids</taxon>
        <taxon>Rosales</taxon>
        <taxon>Rosaceae</taxon>
        <taxon>Rosoideae</taxon>
        <taxon>Rosoideae incertae sedis</taxon>
        <taxon>Rubus</taxon>
    </lineage>
</organism>
<dbReference type="InterPro" id="IPR006527">
    <property type="entry name" value="F-box-assoc_dom_typ1"/>
</dbReference>
<dbReference type="NCBIfam" id="TIGR01640">
    <property type="entry name" value="F_box_assoc_1"/>
    <property type="match status" value="1"/>
</dbReference>
<evidence type="ECO:0000259" key="1">
    <source>
        <dbReference type="SMART" id="SM00256"/>
    </source>
</evidence>
<dbReference type="PANTHER" id="PTHR31672">
    <property type="entry name" value="BNACNNG10540D PROTEIN"/>
    <property type="match status" value="1"/>
</dbReference>
<evidence type="ECO:0000313" key="3">
    <source>
        <dbReference type="Proteomes" id="UP001457282"/>
    </source>
</evidence>
<dbReference type="PANTHER" id="PTHR31672:SF13">
    <property type="entry name" value="F-BOX PROTEIN CPR30-LIKE"/>
    <property type="match status" value="1"/>
</dbReference>
<proteinExistence type="predicted"/>
<accession>A0AAW1WKI1</accession>
<keyword evidence="3" id="KW-1185">Reference proteome</keyword>
<dbReference type="SUPFAM" id="SSF81383">
    <property type="entry name" value="F-box domain"/>
    <property type="match status" value="1"/>
</dbReference>
<dbReference type="Proteomes" id="UP001457282">
    <property type="component" value="Unassembled WGS sequence"/>
</dbReference>
<gene>
    <name evidence="2" type="ORF">M0R45_032676</name>
</gene>
<reference evidence="2 3" key="1">
    <citation type="journal article" date="2023" name="G3 (Bethesda)">
        <title>A chromosome-length genome assembly and annotation of blackberry (Rubus argutus, cv. 'Hillquist').</title>
        <authorList>
            <person name="Bruna T."/>
            <person name="Aryal R."/>
            <person name="Dudchenko O."/>
            <person name="Sargent D.J."/>
            <person name="Mead D."/>
            <person name="Buti M."/>
            <person name="Cavallini A."/>
            <person name="Hytonen T."/>
            <person name="Andres J."/>
            <person name="Pham M."/>
            <person name="Weisz D."/>
            <person name="Mascagni F."/>
            <person name="Usai G."/>
            <person name="Natali L."/>
            <person name="Bassil N."/>
            <person name="Fernandez G.E."/>
            <person name="Lomsadze A."/>
            <person name="Armour M."/>
            <person name="Olukolu B."/>
            <person name="Poorten T."/>
            <person name="Britton C."/>
            <person name="Davik J."/>
            <person name="Ashrafi H."/>
            <person name="Aiden E.L."/>
            <person name="Borodovsky M."/>
            <person name="Worthington M."/>
        </authorList>
    </citation>
    <scope>NUCLEOTIDE SEQUENCE [LARGE SCALE GENOMIC DNA]</scope>
    <source>
        <strain evidence="2">PI 553951</strain>
    </source>
</reference>
<feature type="domain" description="F-box" evidence="1">
    <location>
        <begin position="26"/>
        <end position="64"/>
    </location>
</feature>
<sequence>MERKKKQMVPSDGGVAERSRFDYDVQDFVFEILSWLPVKSLLRFRCVCKSWCALISSSCFAKKHLSRAVTSRLQVLEYSLHLFRGGRLRHMDTKDSLKIATSELGLKVANRKLDLPRWCPSDVFSLELGSRMIIVGSCNGLICLQVSQGMFLLWNPCTRDTKMLPELTSFSDLKFYGFGYDSVTDDYKIIVGTESSASGSLGTKVAVCTLKTGSWRTLEGLEHFELAQNGCLSNGALHWLETKLNKDKEDYFRISMRIISFDLAEEEFQEVPSILPERIKQECHTFVRSLIGIGTNRNGLFVYLYDIITALTIWTKEEYGGVKVSWTRLVVKIPSKIFLRQRVSYVDYVSILENGVVLIGCDPGRLSSEMVLYDPKKETSMIVSAPHDQRLKTVESILCLETLVSP</sequence>
<dbReference type="InterPro" id="IPR017451">
    <property type="entry name" value="F-box-assoc_interact_dom"/>
</dbReference>
<dbReference type="AlphaFoldDB" id="A0AAW1WKI1"/>
<dbReference type="InterPro" id="IPR050796">
    <property type="entry name" value="SCF_F-box_component"/>
</dbReference>
<dbReference type="EMBL" id="JBEDUW010000006">
    <property type="protein sequence ID" value="KAK9924296.1"/>
    <property type="molecule type" value="Genomic_DNA"/>
</dbReference>
<comment type="caution">
    <text evidence="2">The sequence shown here is derived from an EMBL/GenBank/DDBJ whole genome shotgun (WGS) entry which is preliminary data.</text>
</comment>
<dbReference type="InterPro" id="IPR001810">
    <property type="entry name" value="F-box_dom"/>
</dbReference>
<dbReference type="SMART" id="SM00256">
    <property type="entry name" value="FBOX"/>
    <property type="match status" value="1"/>
</dbReference>
<evidence type="ECO:0000313" key="2">
    <source>
        <dbReference type="EMBL" id="KAK9924296.1"/>
    </source>
</evidence>
<dbReference type="Pfam" id="PF00646">
    <property type="entry name" value="F-box"/>
    <property type="match status" value="1"/>
</dbReference>